<evidence type="ECO:0000256" key="1">
    <source>
        <dbReference type="ARBA" id="ARBA00007768"/>
    </source>
</evidence>
<dbReference type="PANTHER" id="PTHR12598">
    <property type="entry name" value="COPPER HOMEOSTASIS PROTEIN CUTC"/>
    <property type="match status" value="1"/>
</dbReference>
<comment type="caution">
    <text evidence="3">The sequence shown here is derived from an EMBL/GenBank/DDBJ whole genome shotgun (WGS) entry which is preliminary data.</text>
</comment>
<dbReference type="Pfam" id="PF03932">
    <property type="entry name" value="CutC"/>
    <property type="match status" value="1"/>
</dbReference>
<proteinExistence type="inferred from homology"/>
<dbReference type="EMBL" id="VDCQ01000059">
    <property type="protein sequence ID" value="TNJ62441.1"/>
    <property type="molecule type" value="Genomic_DNA"/>
</dbReference>
<comment type="subcellular location">
    <subcellularLocation>
        <location evidence="2">Cytoplasm</location>
    </subcellularLocation>
</comment>
<sequence>MMLEVIATSVADAKLAEAGGSDRIELISGIREGGVTPSFGLIERVLDAVSIPVHVMVRPHANTFCYDEDDMRTMLTDIRTIRELGAAGIVVGALTDERQVDEGALRRVLDVSGGLSVTFHRAFDETVDQMAALSLLARYPQVRRVLTSGGKPSALEAVEQIRTLDRLSRELSITLLAGSGLTVESLESFLRDTGVSEVHMGTGVRRHSDALQTIDPEKVKAAAAIVAGNAAC</sequence>
<protein>
    <recommendedName>
        <fullName evidence="2">PF03932 family protein CutC</fullName>
    </recommendedName>
</protein>
<dbReference type="AlphaFoldDB" id="A0A5C4T079"/>
<keyword evidence="2" id="KW-0963">Cytoplasm</keyword>
<gene>
    <name evidence="2" type="primary">cutC</name>
    <name evidence="3" type="ORF">FE784_30730</name>
</gene>
<dbReference type="Gene3D" id="3.20.20.380">
    <property type="entry name" value="Copper homeostasis (CutC) domain"/>
    <property type="match status" value="1"/>
</dbReference>
<keyword evidence="4" id="KW-1185">Reference proteome</keyword>
<accession>A0A5C4T079</accession>
<dbReference type="InterPro" id="IPR036822">
    <property type="entry name" value="CutC-like_dom_sf"/>
</dbReference>
<comment type="similarity">
    <text evidence="1 2">Belongs to the CutC family.</text>
</comment>
<dbReference type="InterPro" id="IPR005627">
    <property type="entry name" value="CutC-like"/>
</dbReference>
<name>A0A5C4T079_9BACL</name>
<evidence type="ECO:0000256" key="2">
    <source>
        <dbReference type="HAMAP-Rule" id="MF_00795"/>
    </source>
</evidence>
<dbReference type="SUPFAM" id="SSF110395">
    <property type="entry name" value="CutC-like"/>
    <property type="match status" value="1"/>
</dbReference>
<evidence type="ECO:0000313" key="4">
    <source>
        <dbReference type="Proteomes" id="UP000307943"/>
    </source>
</evidence>
<dbReference type="Proteomes" id="UP000307943">
    <property type="component" value="Unassembled WGS sequence"/>
</dbReference>
<dbReference type="HAMAP" id="MF_00795">
    <property type="entry name" value="CutC"/>
    <property type="match status" value="1"/>
</dbReference>
<dbReference type="GO" id="GO:0005737">
    <property type="term" value="C:cytoplasm"/>
    <property type="evidence" value="ECO:0007669"/>
    <property type="project" value="UniProtKB-SubCell"/>
</dbReference>
<reference evidence="3 4" key="1">
    <citation type="submission" date="2019-05" db="EMBL/GenBank/DDBJ databases">
        <title>We sequenced the genome of Paenibacillus hemerocallicola KCTC 33185 for further insight into its adaptation and study the phylogeny of Paenibacillus.</title>
        <authorList>
            <person name="Narsing Rao M.P."/>
        </authorList>
    </citation>
    <scope>NUCLEOTIDE SEQUENCE [LARGE SCALE GENOMIC DNA]</scope>
    <source>
        <strain evidence="3 4">KCTC 33185</strain>
    </source>
</reference>
<comment type="caution">
    <text evidence="2">Once thought to be involved in copper homeostasis, experiments in E.coli have shown this is not the case.</text>
</comment>
<dbReference type="RefSeq" id="WP_139606089.1">
    <property type="nucleotide sequence ID" value="NZ_VDCQ01000059.1"/>
</dbReference>
<dbReference type="PANTHER" id="PTHR12598:SF0">
    <property type="entry name" value="COPPER HOMEOSTASIS PROTEIN CUTC HOMOLOG"/>
    <property type="match status" value="1"/>
</dbReference>
<dbReference type="GO" id="GO:0005507">
    <property type="term" value="F:copper ion binding"/>
    <property type="evidence" value="ECO:0007669"/>
    <property type="project" value="TreeGrafter"/>
</dbReference>
<evidence type="ECO:0000313" key="3">
    <source>
        <dbReference type="EMBL" id="TNJ62441.1"/>
    </source>
</evidence>
<dbReference type="OrthoDB" id="9815677at2"/>
<organism evidence="3 4">
    <name type="scientific">Paenibacillus hemerocallicola</name>
    <dbReference type="NCBI Taxonomy" id="1172614"/>
    <lineage>
        <taxon>Bacteria</taxon>
        <taxon>Bacillati</taxon>
        <taxon>Bacillota</taxon>
        <taxon>Bacilli</taxon>
        <taxon>Bacillales</taxon>
        <taxon>Paenibacillaceae</taxon>
        <taxon>Paenibacillus</taxon>
    </lineage>
</organism>